<proteinExistence type="predicted"/>
<feature type="compositionally biased region" description="Low complexity" evidence="1">
    <location>
        <begin position="1"/>
        <end position="19"/>
    </location>
</feature>
<evidence type="ECO:0000313" key="3">
    <source>
        <dbReference type="Proteomes" id="UP000327013"/>
    </source>
</evidence>
<dbReference type="Proteomes" id="UP000327013">
    <property type="component" value="Chromosome 6"/>
</dbReference>
<sequence length="139" mass="14842">MSSSRRAVAGSSSRQAGSVESTVSSDGWTLKKTVTADEVAECCLKVSRAEGNKLFGGQLTMNQEAMLGGGGGLRIDMFHLDQSTSSNSRCSGGVQPEQPWVGWWAGWRGWQPAERRGPPAWVAAYSSRLDDGWQPAGHG</sequence>
<feature type="region of interest" description="Disordered" evidence="1">
    <location>
        <begin position="1"/>
        <end position="26"/>
    </location>
</feature>
<gene>
    <name evidence="2" type="ORF">FH972_014688</name>
</gene>
<dbReference type="EMBL" id="CM017326">
    <property type="protein sequence ID" value="KAE8076012.1"/>
    <property type="molecule type" value="Genomic_DNA"/>
</dbReference>
<reference evidence="2 3" key="1">
    <citation type="submission" date="2019-06" db="EMBL/GenBank/DDBJ databases">
        <title>A chromosomal-level reference genome of Carpinus fangiana (Coryloideae, Betulaceae).</title>
        <authorList>
            <person name="Yang X."/>
            <person name="Wang Z."/>
            <person name="Zhang L."/>
            <person name="Hao G."/>
            <person name="Liu J."/>
            <person name="Yang Y."/>
        </authorList>
    </citation>
    <scope>NUCLEOTIDE SEQUENCE [LARGE SCALE GENOMIC DNA]</scope>
    <source>
        <strain evidence="2">Cfa_2016G</strain>
        <tissue evidence="2">Leaf</tissue>
    </source>
</reference>
<accession>A0A5N6RAR0</accession>
<keyword evidence="3" id="KW-1185">Reference proteome</keyword>
<organism evidence="2 3">
    <name type="scientific">Carpinus fangiana</name>
    <dbReference type="NCBI Taxonomy" id="176857"/>
    <lineage>
        <taxon>Eukaryota</taxon>
        <taxon>Viridiplantae</taxon>
        <taxon>Streptophyta</taxon>
        <taxon>Embryophyta</taxon>
        <taxon>Tracheophyta</taxon>
        <taxon>Spermatophyta</taxon>
        <taxon>Magnoliopsida</taxon>
        <taxon>eudicotyledons</taxon>
        <taxon>Gunneridae</taxon>
        <taxon>Pentapetalae</taxon>
        <taxon>rosids</taxon>
        <taxon>fabids</taxon>
        <taxon>Fagales</taxon>
        <taxon>Betulaceae</taxon>
        <taxon>Carpinus</taxon>
    </lineage>
</organism>
<evidence type="ECO:0000313" key="2">
    <source>
        <dbReference type="EMBL" id="KAE8076012.1"/>
    </source>
</evidence>
<dbReference type="AlphaFoldDB" id="A0A5N6RAR0"/>
<evidence type="ECO:0000256" key="1">
    <source>
        <dbReference type="SAM" id="MobiDB-lite"/>
    </source>
</evidence>
<name>A0A5N6RAR0_9ROSI</name>
<protein>
    <submittedName>
        <fullName evidence="2">Uncharacterized protein</fullName>
    </submittedName>
</protein>